<evidence type="ECO:0000313" key="2">
    <source>
        <dbReference type="Proteomes" id="UP000198508"/>
    </source>
</evidence>
<protein>
    <submittedName>
        <fullName evidence="1">Uncharacterized protein</fullName>
    </submittedName>
</protein>
<evidence type="ECO:0000313" key="1">
    <source>
        <dbReference type="EMBL" id="SET55466.1"/>
    </source>
</evidence>
<dbReference type="AlphaFoldDB" id="A0A1I0FE31"/>
<keyword evidence="2" id="KW-1185">Reference proteome</keyword>
<dbReference type="STRING" id="460384.SAMN05216313_10894"/>
<gene>
    <name evidence="1" type="ORF">SAMN05216313_10894</name>
</gene>
<organism evidence="1 2">
    <name type="scientific">Enterocloster lavalensis</name>
    <dbReference type="NCBI Taxonomy" id="460384"/>
    <lineage>
        <taxon>Bacteria</taxon>
        <taxon>Bacillati</taxon>
        <taxon>Bacillota</taxon>
        <taxon>Clostridia</taxon>
        <taxon>Lachnospirales</taxon>
        <taxon>Lachnospiraceae</taxon>
        <taxon>Enterocloster</taxon>
    </lineage>
</organism>
<dbReference type="Proteomes" id="UP000198508">
    <property type="component" value="Unassembled WGS sequence"/>
</dbReference>
<proteinExistence type="predicted"/>
<dbReference type="EMBL" id="FOIM01000008">
    <property type="protein sequence ID" value="SET55466.1"/>
    <property type="molecule type" value="Genomic_DNA"/>
</dbReference>
<reference evidence="2" key="1">
    <citation type="submission" date="2016-10" db="EMBL/GenBank/DDBJ databases">
        <authorList>
            <person name="Varghese N."/>
            <person name="Submissions S."/>
        </authorList>
    </citation>
    <scope>NUCLEOTIDE SEQUENCE [LARGE SCALE GENOMIC DNA]</scope>
    <source>
        <strain evidence="2">NLAE-zl-G277</strain>
    </source>
</reference>
<name>A0A1I0FE31_9FIRM</name>
<accession>A0A1I0FE31</accession>
<sequence length="44" mass="5545">MKKRCQYIEKCCFFIRIIIIKNKCFLIFPDYRTYVLDIYDIFLL</sequence>